<reference evidence="2 3" key="1">
    <citation type="submission" date="2021-09" db="EMBL/GenBank/DDBJ databases">
        <title>Genomic insights and catalytic innovation underlie evolution of tropane alkaloids biosynthesis.</title>
        <authorList>
            <person name="Wang Y.-J."/>
            <person name="Tian T."/>
            <person name="Huang J.-P."/>
            <person name="Huang S.-X."/>
        </authorList>
    </citation>
    <scope>NUCLEOTIDE SEQUENCE [LARGE SCALE GENOMIC DNA]</scope>
    <source>
        <strain evidence="2">KIB-2018</strain>
        <tissue evidence="2">Leaf</tissue>
    </source>
</reference>
<comment type="caution">
    <text evidence="2">The sequence shown here is derived from an EMBL/GenBank/DDBJ whole genome shotgun (WGS) entry which is preliminary data.</text>
</comment>
<evidence type="ECO:0000256" key="1">
    <source>
        <dbReference type="SAM" id="MobiDB-lite"/>
    </source>
</evidence>
<dbReference type="Proteomes" id="UP001159364">
    <property type="component" value="Linkage Group LG03"/>
</dbReference>
<dbReference type="EMBL" id="JAIWQS010000003">
    <property type="protein sequence ID" value="KAJ8769847.1"/>
    <property type="molecule type" value="Genomic_DNA"/>
</dbReference>
<name>A0AAV8TSG4_9ROSI</name>
<sequence>MSSSRRKPLPSELSSMPKYPPSKELDAKIRNKEARRSHPPLDLGVKRDDLGVGLERTLINILSWLLATRRSGRLAMWDANLSLIALSTIKRTILTRHDDRRGYDVVMTTSLSSDVPVGYFSWAEYV</sequence>
<keyword evidence="3" id="KW-1185">Reference proteome</keyword>
<feature type="compositionally biased region" description="Basic and acidic residues" evidence="1">
    <location>
        <begin position="21"/>
        <end position="36"/>
    </location>
</feature>
<accession>A0AAV8TSG4</accession>
<dbReference type="AlphaFoldDB" id="A0AAV8TSG4"/>
<protein>
    <submittedName>
        <fullName evidence="2">Uncharacterized protein</fullName>
    </submittedName>
</protein>
<evidence type="ECO:0000313" key="2">
    <source>
        <dbReference type="EMBL" id="KAJ8769847.1"/>
    </source>
</evidence>
<proteinExistence type="predicted"/>
<organism evidence="2 3">
    <name type="scientific">Erythroxylum novogranatense</name>
    <dbReference type="NCBI Taxonomy" id="1862640"/>
    <lineage>
        <taxon>Eukaryota</taxon>
        <taxon>Viridiplantae</taxon>
        <taxon>Streptophyta</taxon>
        <taxon>Embryophyta</taxon>
        <taxon>Tracheophyta</taxon>
        <taxon>Spermatophyta</taxon>
        <taxon>Magnoliopsida</taxon>
        <taxon>eudicotyledons</taxon>
        <taxon>Gunneridae</taxon>
        <taxon>Pentapetalae</taxon>
        <taxon>rosids</taxon>
        <taxon>fabids</taxon>
        <taxon>Malpighiales</taxon>
        <taxon>Erythroxylaceae</taxon>
        <taxon>Erythroxylum</taxon>
    </lineage>
</organism>
<evidence type="ECO:0000313" key="3">
    <source>
        <dbReference type="Proteomes" id="UP001159364"/>
    </source>
</evidence>
<feature type="region of interest" description="Disordered" evidence="1">
    <location>
        <begin position="1"/>
        <end position="42"/>
    </location>
</feature>
<gene>
    <name evidence="2" type="ORF">K2173_008929</name>
</gene>